<evidence type="ECO:0000313" key="2">
    <source>
        <dbReference type="Proteomes" id="UP000614334"/>
    </source>
</evidence>
<name>A0A8H7I6N3_9AGAM</name>
<organism evidence="1 2">
    <name type="scientific">Rhizoctonia solani</name>
    <dbReference type="NCBI Taxonomy" id="456999"/>
    <lineage>
        <taxon>Eukaryota</taxon>
        <taxon>Fungi</taxon>
        <taxon>Dikarya</taxon>
        <taxon>Basidiomycota</taxon>
        <taxon>Agaricomycotina</taxon>
        <taxon>Agaricomycetes</taxon>
        <taxon>Cantharellales</taxon>
        <taxon>Ceratobasidiaceae</taxon>
        <taxon>Rhizoctonia</taxon>
    </lineage>
</organism>
<sequence length="237" mass="26634">MNLTELAEKDTLVVYELPVPVKSIAKPPPQTSSFTFSAKLKPPPKTDPNAPFLLPGFHISKAQRSTAFGVPFFVLLTRPKPVRAGRSTELWLPLSKDEDGEGELVEQIPPKADEADEAVTEIRPEADDEGRGEEDFEVIGPQTELFELRLFNSVTATRIETGFNMNASSVRWVDWNTRRQRSNCREAVPTHAAGQAHRRSVCQWSSPMQTHFFGSESSLFDEWEEFVHPEVQAVRDA</sequence>
<evidence type="ECO:0000313" key="1">
    <source>
        <dbReference type="EMBL" id="KAF8748709.1"/>
    </source>
</evidence>
<accession>A0A8H7I6N3</accession>
<protein>
    <submittedName>
        <fullName evidence="1">Uncharacterized protein</fullName>
    </submittedName>
</protein>
<dbReference type="EMBL" id="JACYCF010000035">
    <property type="protein sequence ID" value="KAF8748709.1"/>
    <property type="molecule type" value="Genomic_DNA"/>
</dbReference>
<comment type="caution">
    <text evidence="1">The sequence shown here is derived from an EMBL/GenBank/DDBJ whole genome shotgun (WGS) entry which is preliminary data.</text>
</comment>
<dbReference type="AlphaFoldDB" id="A0A8H7I6N3"/>
<dbReference type="Proteomes" id="UP000614334">
    <property type="component" value="Unassembled WGS sequence"/>
</dbReference>
<gene>
    <name evidence="1" type="ORF">RHS01_10629</name>
</gene>
<reference evidence="1" key="1">
    <citation type="submission" date="2020-09" db="EMBL/GenBank/DDBJ databases">
        <title>Comparative genome analyses of four rice-infecting Rhizoctonia solani isolates reveal extensive enrichment of homogalacturonan modification genes.</title>
        <authorList>
            <person name="Lee D.-Y."/>
            <person name="Jeon J."/>
            <person name="Kim K.-T."/>
            <person name="Cheong K."/>
            <person name="Song H."/>
            <person name="Choi G."/>
            <person name="Ko J."/>
            <person name="Opiyo S.O."/>
            <person name="Zuo S."/>
            <person name="Madhav S."/>
            <person name="Lee Y.-H."/>
            <person name="Wang G.-L."/>
        </authorList>
    </citation>
    <scope>NUCLEOTIDE SEQUENCE</scope>
    <source>
        <strain evidence="1">AG1-IA B2</strain>
    </source>
</reference>
<proteinExistence type="predicted"/>